<feature type="transmembrane region" description="Helical" evidence="1">
    <location>
        <begin position="54"/>
        <end position="75"/>
    </location>
</feature>
<reference evidence="2 5" key="2">
    <citation type="submission" date="2016-11" db="EMBL/GenBank/DDBJ databases">
        <title>Draft genome of Pseudomonas versuta A4R1.5.</title>
        <authorList>
            <person name="See-Too W.-S."/>
        </authorList>
    </citation>
    <scope>NUCLEOTIDE SEQUENCE [LARGE SCALE GENOMIC DNA]</scope>
    <source>
        <strain evidence="2 5">A4R1.5</strain>
    </source>
</reference>
<organism evidence="3 4">
    <name type="scientific">Pseudomonas versuta</name>
    <dbReference type="NCBI Taxonomy" id="1788301"/>
    <lineage>
        <taxon>Bacteria</taxon>
        <taxon>Pseudomonadati</taxon>
        <taxon>Pseudomonadota</taxon>
        <taxon>Gammaproteobacteria</taxon>
        <taxon>Pseudomonadales</taxon>
        <taxon>Pseudomonadaceae</taxon>
        <taxon>Pseudomonas</taxon>
    </lineage>
</organism>
<dbReference type="KEGG" id="ppsy:AOC04_11380"/>
<dbReference type="RefSeq" id="WP_060693434.1">
    <property type="nucleotide sequence ID" value="NZ_CP012676.1"/>
</dbReference>
<evidence type="ECO:0000313" key="3">
    <source>
        <dbReference type="EMBL" id="OKA29253.1"/>
    </source>
</evidence>
<accession>A0A0M5M230</accession>
<evidence type="ECO:0000313" key="2">
    <source>
        <dbReference type="EMBL" id="OKA21783.1"/>
    </source>
</evidence>
<evidence type="ECO:0000313" key="5">
    <source>
        <dbReference type="Proteomes" id="UP000186677"/>
    </source>
</evidence>
<name>A0A0M5M230_9PSED</name>
<reference evidence="3 4" key="1">
    <citation type="submission" date="2016-11" db="EMBL/GenBank/DDBJ databases">
        <title>Draft genome of Pseudomonas versuta A4R1.12.</title>
        <authorList>
            <person name="See-Too W.-S."/>
        </authorList>
    </citation>
    <scope>NUCLEOTIDE SEQUENCE [LARGE SCALE GENOMIC DNA]</scope>
    <source>
        <strain evidence="3 4">A4R1.12</strain>
    </source>
</reference>
<dbReference type="EMBL" id="MPJC01000005">
    <property type="protein sequence ID" value="OKA21783.1"/>
    <property type="molecule type" value="Genomic_DNA"/>
</dbReference>
<evidence type="ECO:0000313" key="4">
    <source>
        <dbReference type="Proteomes" id="UP000185990"/>
    </source>
</evidence>
<evidence type="ECO:0000256" key="1">
    <source>
        <dbReference type="SAM" id="Phobius"/>
    </source>
</evidence>
<keyword evidence="1" id="KW-0812">Transmembrane</keyword>
<gene>
    <name evidence="2" type="ORF">BOH73_10890</name>
    <name evidence="3" type="ORF">BOH74_00325</name>
</gene>
<accession>A0A1Q4KK16</accession>
<proteinExistence type="predicted"/>
<feature type="transmembrane region" description="Helical" evidence="1">
    <location>
        <begin position="6"/>
        <end position="24"/>
    </location>
</feature>
<dbReference type="OrthoDB" id="7031099at2"/>
<keyword evidence="5" id="KW-1185">Reference proteome</keyword>
<dbReference type="AlphaFoldDB" id="A0A0M5M230"/>
<keyword evidence="1" id="KW-0472">Membrane</keyword>
<protein>
    <submittedName>
        <fullName evidence="3">Uncharacterized protein</fullName>
    </submittedName>
</protein>
<sequence>MNKALYSLRLAASLPLYAVAILIWIEVTKTIVKSAVLVFTVYLTSYRFGEVLGVWIFCVLAAVIAYGVWLLGRYVRTSHFRTKPKPSSTDLP</sequence>
<dbReference type="Proteomes" id="UP000186677">
    <property type="component" value="Unassembled WGS sequence"/>
</dbReference>
<comment type="caution">
    <text evidence="3">The sequence shown here is derived from an EMBL/GenBank/DDBJ whole genome shotgun (WGS) entry which is preliminary data.</text>
</comment>
<dbReference type="EMBL" id="MPJD01000001">
    <property type="protein sequence ID" value="OKA29253.1"/>
    <property type="molecule type" value="Genomic_DNA"/>
</dbReference>
<dbReference type="Proteomes" id="UP000185990">
    <property type="component" value="Unassembled WGS sequence"/>
</dbReference>
<keyword evidence="1" id="KW-1133">Transmembrane helix</keyword>